<gene>
    <name evidence="2" type="ORF">DKV27_22125</name>
</gene>
<accession>A0A3G3DW64</accession>
<feature type="transmembrane region" description="Helical" evidence="1">
    <location>
        <begin position="137"/>
        <end position="159"/>
    </location>
</feature>
<evidence type="ECO:0000313" key="2">
    <source>
        <dbReference type="EMBL" id="EBU7234441.1"/>
    </source>
</evidence>
<keyword evidence="1" id="KW-0812">Transmembrane</keyword>
<organism evidence="2">
    <name type="scientific">Salmonella enterica subsp. enterica serovar Tennessee</name>
    <dbReference type="NCBI Taxonomy" id="143221"/>
    <lineage>
        <taxon>Bacteria</taxon>
        <taxon>Pseudomonadati</taxon>
        <taxon>Pseudomonadota</taxon>
        <taxon>Gammaproteobacteria</taxon>
        <taxon>Enterobacterales</taxon>
        <taxon>Enterobacteriaceae</taxon>
        <taxon>Salmonella</taxon>
    </lineage>
</organism>
<keyword evidence="1" id="KW-1133">Transmembrane helix</keyword>
<keyword evidence="1" id="KW-0472">Membrane</keyword>
<evidence type="ECO:0000256" key="1">
    <source>
        <dbReference type="SAM" id="Phobius"/>
    </source>
</evidence>
<protein>
    <submittedName>
        <fullName evidence="2">Uncharacterized protein</fullName>
    </submittedName>
</protein>
<reference evidence="2" key="1">
    <citation type="submission" date="2018-05" db="EMBL/GenBank/DDBJ databases">
        <authorList>
            <person name="Ashton P.M."/>
            <person name="Dallman T."/>
            <person name="Nair S."/>
            <person name="De Pinna E."/>
            <person name="Peters T."/>
            <person name="Grant K."/>
        </authorList>
    </citation>
    <scope>NUCLEOTIDE SEQUENCE</scope>
    <source>
        <strain evidence="2">176244</strain>
    </source>
</reference>
<dbReference type="AlphaFoldDB" id="A0A3G3DW64"/>
<feature type="transmembrane region" description="Helical" evidence="1">
    <location>
        <begin position="85"/>
        <end position="104"/>
    </location>
</feature>
<dbReference type="EMBL" id="AAHCZA010000033">
    <property type="protein sequence ID" value="EBU7234441.1"/>
    <property type="molecule type" value="Genomic_DNA"/>
</dbReference>
<comment type="caution">
    <text evidence="2">The sequence shown here is derived from an EMBL/GenBank/DDBJ whole genome shotgun (WGS) entry which is preliminary data.</text>
</comment>
<proteinExistence type="predicted"/>
<sequence>MNSFTLVIMQIKGASINESEKLYERTIKTFEYAILKFKSKFNYCMNNFMSFLHSILNKNIYLLNLVFIPDVVNAHGMGVTETVFINWWVILSLNFIIFVTLFFYNRIIVSLFYLFSFLTMLFLFLFFHLYMKTYIDVYFYINGYVALIIVPLLITYIFTRVNKNRKKIK</sequence>
<name>A0A3G3DW64_SALET</name>
<feature type="transmembrane region" description="Helical" evidence="1">
    <location>
        <begin position="111"/>
        <end position="131"/>
    </location>
</feature>